<feature type="chain" id="PRO_5035758357" description="DUF5118 domain-containing protein" evidence="1">
    <location>
        <begin position="24"/>
        <end position="159"/>
    </location>
</feature>
<dbReference type="KEGG" id="hcu:MUN79_03475"/>
<keyword evidence="3" id="KW-1185">Reference proteome</keyword>
<evidence type="ECO:0000313" key="2">
    <source>
        <dbReference type="EMBL" id="UOQ73048.1"/>
    </source>
</evidence>
<organism evidence="2 3">
    <name type="scientific">Hymenobacter cellulosilyticus</name>
    <dbReference type="NCBI Taxonomy" id="2932248"/>
    <lineage>
        <taxon>Bacteria</taxon>
        <taxon>Pseudomonadati</taxon>
        <taxon>Bacteroidota</taxon>
        <taxon>Cytophagia</taxon>
        <taxon>Cytophagales</taxon>
        <taxon>Hymenobacteraceae</taxon>
        <taxon>Hymenobacter</taxon>
    </lineage>
</organism>
<dbReference type="EMBL" id="CP095046">
    <property type="protein sequence ID" value="UOQ73048.1"/>
    <property type="molecule type" value="Genomic_DNA"/>
</dbReference>
<dbReference type="RefSeq" id="WP_244676403.1">
    <property type="nucleotide sequence ID" value="NZ_CP095046.1"/>
</dbReference>
<evidence type="ECO:0008006" key="4">
    <source>
        <dbReference type="Google" id="ProtNLM"/>
    </source>
</evidence>
<gene>
    <name evidence="2" type="ORF">MUN79_03475</name>
</gene>
<protein>
    <recommendedName>
        <fullName evidence="4">DUF5118 domain-containing protein</fullName>
    </recommendedName>
</protein>
<accession>A0A8T9QA84</accession>
<name>A0A8T9QA84_9BACT</name>
<feature type="signal peptide" evidence="1">
    <location>
        <begin position="1"/>
        <end position="23"/>
    </location>
</feature>
<evidence type="ECO:0000313" key="3">
    <source>
        <dbReference type="Proteomes" id="UP000831796"/>
    </source>
</evidence>
<reference evidence="2" key="1">
    <citation type="submission" date="2022-04" db="EMBL/GenBank/DDBJ databases">
        <title>Hymenobacter sp. isolated from the air.</title>
        <authorList>
            <person name="Won M."/>
            <person name="Lee C.-M."/>
            <person name="Woen H.-Y."/>
            <person name="Kwon S.-W."/>
        </authorList>
    </citation>
    <scope>NUCLEOTIDE SEQUENCE</scope>
    <source>
        <strain evidence="2">5116S-3</strain>
    </source>
</reference>
<keyword evidence="1" id="KW-0732">Signal</keyword>
<proteinExistence type="predicted"/>
<evidence type="ECO:0000256" key="1">
    <source>
        <dbReference type="SAM" id="SignalP"/>
    </source>
</evidence>
<dbReference type="AlphaFoldDB" id="A0A8T9QA84"/>
<sequence>MRKPAHLLPLLLLLALQLPEAQAQKLRRPPSPPLSTLATQERSGTLLRYTANPEGLYDGFIYQAGGSQDSVHFLPDMAKSLMNLAKPEQSITFKTAEHQSQQGAQRLELVSIRVGKKTLVMTLPPPPPPPHRPLLRYRPSRRWLSRLPRPPRLCRRRAS</sequence>
<dbReference type="Proteomes" id="UP000831796">
    <property type="component" value="Chromosome"/>
</dbReference>